<reference evidence="3" key="1">
    <citation type="submission" date="2011-04" db="EMBL/GenBank/DDBJ databases">
        <title>The complete genome of Thermodesulfatator indicus DSM 15286.</title>
        <authorList>
            <person name="Lucas S."/>
            <person name="Copeland A."/>
            <person name="Lapidus A."/>
            <person name="Bruce D."/>
            <person name="Goodwin L."/>
            <person name="Pitluck S."/>
            <person name="Peters L."/>
            <person name="Kyrpides N."/>
            <person name="Mavromatis K."/>
            <person name="Pagani I."/>
            <person name="Ivanova N."/>
            <person name="Saunders L."/>
            <person name="Detter J.C."/>
            <person name="Tapia R."/>
            <person name="Han C."/>
            <person name="Land M."/>
            <person name="Hauser L."/>
            <person name="Markowitz V."/>
            <person name="Cheng J.-F."/>
            <person name="Hugenholtz P."/>
            <person name="Woyke T."/>
            <person name="Wu D."/>
            <person name="Spring S."/>
            <person name="Schroeder M."/>
            <person name="Brambilla E."/>
            <person name="Klenk H.-P."/>
            <person name="Eisen J.A."/>
        </authorList>
    </citation>
    <scope>NUCLEOTIDE SEQUENCE [LARGE SCALE GENOMIC DNA]</scope>
    <source>
        <strain evidence="3">DSM 15286 / JCM 11887 / CIR29812</strain>
    </source>
</reference>
<dbReference type="OrthoDB" id="9771829at2"/>
<dbReference type="PATRIC" id="fig|667014.3.peg.1838"/>
<reference evidence="2 3" key="2">
    <citation type="journal article" date="2012" name="Stand. Genomic Sci.">
        <title>Complete genome sequence of the thermophilic sulfate-reducing ocean bacterium Thermodesulfatator indicus type strain (CIR29812(T)).</title>
        <authorList>
            <person name="Anderson I."/>
            <person name="Saunders E."/>
            <person name="Lapidus A."/>
            <person name="Nolan M."/>
            <person name="Lucas S."/>
            <person name="Tice H."/>
            <person name="Del Rio T.G."/>
            <person name="Cheng J.F."/>
            <person name="Han C."/>
            <person name="Tapia R."/>
            <person name="Goodwin L.A."/>
            <person name="Pitluck S."/>
            <person name="Liolios K."/>
            <person name="Mavromatis K."/>
            <person name="Pagani I."/>
            <person name="Ivanova N."/>
            <person name="Mikhailova N."/>
            <person name="Pati A."/>
            <person name="Chen A."/>
            <person name="Palaniappan K."/>
            <person name="Land M."/>
            <person name="Hauser L."/>
            <person name="Jeffries C.D."/>
            <person name="Chang Y.J."/>
            <person name="Brambilla E.M."/>
            <person name="Rohde M."/>
            <person name="Spring S."/>
            <person name="Goker M."/>
            <person name="Detter J.C."/>
            <person name="Woyke T."/>
            <person name="Bristow J."/>
            <person name="Eisen J.A."/>
            <person name="Markowitz V."/>
            <person name="Hugenholtz P."/>
            <person name="Kyrpides N.C."/>
            <person name="Klenk H.P."/>
        </authorList>
    </citation>
    <scope>NUCLEOTIDE SEQUENCE [LARGE SCALE GENOMIC DNA]</scope>
    <source>
        <strain evidence="3">DSM 15286 / JCM 11887 / CIR29812</strain>
    </source>
</reference>
<dbReference type="Proteomes" id="UP000006793">
    <property type="component" value="Chromosome"/>
</dbReference>
<dbReference type="InterPro" id="IPR036280">
    <property type="entry name" value="Multihaem_cyt_sf"/>
</dbReference>
<evidence type="ECO:0000256" key="1">
    <source>
        <dbReference type="SAM" id="SignalP"/>
    </source>
</evidence>
<keyword evidence="1" id="KW-0732">Signal</keyword>
<dbReference type="HOGENOM" id="CLU_801063_0_0_0"/>
<gene>
    <name evidence="2" type="ordered locus">Thein_1789</name>
</gene>
<dbReference type="EMBL" id="CP002683">
    <property type="protein sequence ID" value="AEH45645.1"/>
    <property type="molecule type" value="Genomic_DNA"/>
</dbReference>
<evidence type="ECO:0000313" key="3">
    <source>
        <dbReference type="Proteomes" id="UP000006793"/>
    </source>
</evidence>
<feature type="chain" id="PRO_5003367245" evidence="1">
    <location>
        <begin position="24"/>
        <end position="362"/>
    </location>
</feature>
<keyword evidence="3" id="KW-1185">Reference proteome</keyword>
<protein>
    <submittedName>
        <fullName evidence="2">Doubled CXXCH domain protein</fullName>
    </submittedName>
</protein>
<evidence type="ECO:0000313" key="2">
    <source>
        <dbReference type="EMBL" id="AEH45645.1"/>
    </source>
</evidence>
<accession>F8ABP2</accession>
<dbReference type="SUPFAM" id="SSF48695">
    <property type="entry name" value="Multiheme cytochromes"/>
    <property type="match status" value="2"/>
</dbReference>
<dbReference type="InParanoid" id="F8ABP2"/>
<sequence>MKRWFLFLICLTLIGFLPKSTLARVQGQCADCHTMHNSQGGQSVVEGGPYRALTIGDCVGCHTGTNTGTNNIPYVLSPSEPTYGTFGIEGNTLAGGNFYWVKNGDDASGHNVKNIANVDGAIGMTPPGWDTSFNANGALANNEATWSKQLTCAGTYGCHGTHDKEDDFAAIRGAHHADDSTIDGSTVGTSFRFLYGIKGIEDNDWEYQPTSSEHNQYYAVNRSSFTTPTDSASINYLCAECHGQFHSGNEISYSGSGSPWLRHPSDFALSSAAGAGYTAYPGPFGTAGTYWPGAPLGSSDLTGGVLSTVQFSGSDDIVLCISCHRAHGSPYADILRWNYANCNASSGVGDQCGCFACHTNKY</sequence>
<dbReference type="STRING" id="667014.Thein_1789"/>
<feature type="signal peptide" evidence="1">
    <location>
        <begin position="1"/>
        <end position="23"/>
    </location>
</feature>
<organism evidence="2 3">
    <name type="scientific">Thermodesulfatator indicus (strain DSM 15286 / JCM 11887 / CIR29812)</name>
    <dbReference type="NCBI Taxonomy" id="667014"/>
    <lineage>
        <taxon>Bacteria</taxon>
        <taxon>Pseudomonadati</taxon>
        <taxon>Thermodesulfobacteriota</taxon>
        <taxon>Thermodesulfobacteria</taxon>
        <taxon>Thermodesulfobacteriales</taxon>
        <taxon>Thermodesulfatatoraceae</taxon>
        <taxon>Thermodesulfatator</taxon>
    </lineage>
</organism>
<dbReference type="KEGG" id="tid:Thein_1789"/>
<dbReference type="PaxDb" id="667014-Thein_1789"/>
<dbReference type="AlphaFoldDB" id="F8ABP2"/>
<dbReference type="RefSeq" id="WP_013908384.1">
    <property type="nucleotide sequence ID" value="NC_015681.1"/>
</dbReference>
<proteinExistence type="predicted"/>
<dbReference type="eggNOG" id="ENOG502ZIXP">
    <property type="taxonomic scope" value="Bacteria"/>
</dbReference>
<name>F8ABP2_THEID</name>